<proteinExistence type="predicted"/>
<organism evidence="2 3">
    <name type="scientific">Solitalea agri</name>
    <dbReference type="NCBI Taxonomy" id="2953739"/>
    <lineage>
        <taxon>Bacteria</taxon>
        <taxon>Pseudomonadati</taxon>
        <taxon>Bacteroidota</taxon>
        <taxon>Sphingobacteriia</taxon>
        <taxon>Sphingobacteriales</taxon>
        <taxon>Sphingobacteriaceae</taxon>
        <taxon>Solitalea</taxon>
    </lineage>
</organism>
<dbReference type="RefSeq" id="WP_252586130.1">
    <property type="nucleotide sequence ID" value="NZ_JAMWYS010000009.1"/>
</dbReference>
<accession>A0A9X2JBW4</accession>
<gene>
    <name evidence="2" type="ORF">NF867_03350</name>
</gene>
<evidence type="ECO:0000313" key="3">
    <source>
        <dbReference type="Proteomes" id="UP001155182"/>
    </source>
</evidence>
<keyword evidence="3" id="KW-1185">Reference proteome</keyword>
<feature type="chain" id="PRO_5040850712" evidence="1">
    <location>
        <begin position="22"/>
        <end position="263"/>
    </location>
</feature>
<feature type="signal peptide" evidence="1">
    <location>
        <begin position="1"/>
        <end position="21"/>
    </location>
</feature>
<dbReference type="Proteomes" id="UP001155182">
    <property type="component" value="Unassembled WGS sequence"/>
</dbReference>
<dbReference type="InterPro" id="IPR032299">
    <property type="entry name" value="DUF4843"/>
</dbReference>
<evidence type="ECO:0000256" key="1">
    <source>
        <dbReference type="SAM" id="SignalP"/>
    </source>
</evidence>
<reference evidence="2" key="1">
    <citation type="submission" date="2022-06" db="EMBL/GenBank/DDBJ databases">
        <title>Solitalea sp. MAHUQ-68 isolated from rhizospheric soil.</title>
        <authorList>
            <person name="Huq M.A."/>
        </authorList>
    </citation>
    <scope>NUCLEOTIDE SEQUENCE</scope>
    <source>
        <strain evidence="2">MAHUQ-68</strain>
    </source>
</reference>
<dbReference type="Pfam" id="PF16132">
    <property type="entry name" value="DUF4843"/>
    <property type="match status" value="1"/>
</dbReference>
<dbReference type="PROSITE" id="PS51257">
    <property type="entry name" value="PROKAR_LIPOPROTEIN"/>
    <property type="match status" value="1"/>
</dbReference>
<comment type="caution">
    <text evidence="2">The sequence shown here is derived from an EMBL/GenBank/DDBJ whole genome shotgun (WGS) entry which is preliminary data.</text>
</comment>
<name>A0A9X2JBW4_9SPHI</name>
<dbReference type="EMBL" id="JAMWYS010000009">
    <property type="protein sequence ID" value="MCO4291894.1"/>
    <property type="molecule type" value="Genomic_DNA"/>
</dbReference>
<protein>
    <submittedName>
        <fullName evidence="2">DUF4843 domain-containing protein</fullName>
    </submittedName>
</protein>
<dbReference type="AlphaFoldDB" id="A0A9X2JBW4"/>
<evidence type="ECO:0000313" key="2">
    <source>
        <dbReference type="EMBL" id="MCO4291894.1"/>
    </source>
</evidence>
<keyword evidence="1" id="KW-0732">Signal</keyword>
<sequence>MKLKVQYIFVFFAALSIIGCAKDPALYSESDGLYFGTGDSIVYSFAKYPKKTFDTIHVPVKVLGLSSAQDRPITLEVVSPETNAAVEGKEFKLPVDALVKANSYTGTVPVVVYRTPDLETNTLSFYVKIKPNGSFPGEAITASQKVKIKIAYMQQPANWGDLNGTTSTKWAGYKDYFGTWTPTKYKVILDALYDETTGTTITEFPGDRFVGQYPIVYNSYITRVKNYIKTNYPGNYNGGKGVVLLDPDHNNDTVRVGDAKYAY</sequence>